<dbReference type="Pfam" id="PF09478">
    <property type="entry name" value="CBM49"/>
    <property type="match status" value="1"/>
</dbReference>
<evidence type="ECO:0000313" key="3">
    <source>
        <dbReference type="Proteomes" id="UP001432322"/>
    </source>
</evidence>
<dbReference type="InterPro" id="IPR019028">
    <property type="entry name" value="CBM_49"/>
</dbReference>
<dbReference type="GO" id="GO:0030246">
    <property type="term" value="F:carbohydrate binding"/>
    <property type="evidence" value="ECO:0007669"/>
    <property type="project" value="InterPro"/>
</dbReference>
<dbReference type="AlphaFoldDB" id="A0AAV5VQX4"/>
<sequence length="116" mass="12879">LLSTLAILSFASSDASTIKRSTDWTFVKAEIKDSWREEGKAVHRYVLHIENHSSQSICGVNVEISGHLKQRWNLESCEGSYCTPDWFVLKPGAVSSDAGFISYGVANVKLLTVREC</sequence>
<reference evidence="2" key="1">
    <citation type="submission" date="2023-10" db="EMBL/GenBank/DDBJ databases">
        <title>Genome assembly of Pristionchus species.</title>
        <authorList>
            <person name="Yoshida K."/>
            <person name="Sommer R.J."/>
        </authorList>
    </citation>
    <scope>NUCLEOTIDE SEQUENCE</scope>
    <source>
        <strain evidence="2">RS5133</strain>
    </source>
</reference>
<organism evidence="2 3">
    <name type="scientific">Pristionchus fissidentatus</name>
    <dbReference type="NCBI Taxonomy" id="1538716"/>
    <lineage>
        <taxon>Eukaryota</taxon>
        <taxon>Metazoa</taxon>
        <taxon>Ecdysozoa</taxon>
        <taxon>Nematoda</taxon>
        <taxon>Chromadorea</taxon>
        <taxon>Rhabditida</taxon>
        <taxon>Rhabditina</taxon>
        <taxon>Diplogasteromorpha</taxon>
        <taxon>Diplogasteroidea</taxon>
        <taxon>Neodiplogasteridae</taxon>
        <taxon>Pristionchus</taxon>
    </lineage>
</organism>
<accession>A0AAV5VQX4</accession>
<proteinExistence type="predicted"/>
<comment type="caution">
    <text evidence="2">The sequence shown here is derived from an EMBL/GenBank/DDBJ whole genome shotgun (WGS) entry which is preliminary data.</text>
</comment>
<dbReference type="EMBL" id="BTSY01000004">
    <property type="protein sequence ID" value="GMT22087.1"/>
    <property type="molecule type" value="Genomic_DNA"/>
</dbReference>
<name>A0AAV5VQX4_9BILA</name>
<evidence type="ECO:0000259" key="1">
    <source>
        <dbReference type="Pfam" id="PF09478"/>
    </source>
</evidence>
<dbReference type="Proteomes" id="UP001432322">
    <property type="component" value="Unassembled WGS sequence"/>
</dbReference>
<feature type="domain" description="Carbohydrate binding" evidence="1">
    <location>
        <begin position="27"/>
        <end position="93"/>
    </location>
</feature>
<protein>
    <recommendedName>
        <fullName evidence="1">Carbohydrate binding domain-containing protein</fullName>
    </recommendedName>
</protein>
<keyword evidence="3" id="KW-1185">Reference proteome</keyword>
<feature type="non-terminal residue" evidence="2">
    <location>
        <position position="1"/>
    </location>
</feature>
<evidence type="ECO:0000313" key="2">
    <source>
        <dbReference type="EMBL" id="GMT22087.1"/>
    </source>
</evidence>
<gene>
    <name evidence="2" type="ORF">PFISCL1PPCAC_13384</name>
</gene>